<evidence type="ECO:0000313" key="2">
    <source>
        <dbReference type="EMBL" id="KIM52834.1"/>
    </source>
</evidence>
<accession>A0A0C3D8V8</accession>
<protein>
    <submittedName>
        <fullName evidence="2">Uncharacterized protein</fullName>
    </submittedName>
</protein>
<dbReference type="AlphaFoldDB" id="A0A0C3D8V8"/>
<gene>
    <name evidence="2" type="ORF">SCLCIDRAFT_32359</name>
</gene>
<dbReference type="EMBL" id="KN822198">
    <property type="protein sequence ID" value="KIM52834.1"/>
    <property type="molecule type" value="Genomic_DNA"/>
</dbReference>
<name>A0A0C3D8V8_9AGAM</name>
<dbReference type="Proteomes" id="UP000053989">
    <property type="component" value="Unassembled WGS sequence"/>
</dbReference>
<reference evidence="3" key="2">
    <citation type="submission" date="2015-01" db="EMBL/GenBank/DDBJ databases">
        <title>Evolutionary Origins and Diversification of the Mycorrhizal Mutualists.</title>
        <authorList>
            <consortium name="DOE Joint Genome Institute"/>
            <consortium name="Mycorrhizal Genomics Consortium"/>
            <person name="Kohler A."/>
            <person name="Kuo A."/>
            <person name="Nagy L.G."/>
            <person name="Floudas D."/>
            <person name="Copeland A."/>
            <person name="Barry K.W."/>
            <person name="Cichocki N."/>
            <person name="Veneault-Fourrey C."/>
            <person name="LaButti K."/>
            <person name="Lindquist E.A."/>
            <person name="Lipzen A."/>
            <person name="Lundell T."/>
            <person name="Morin E."/>
            <person name="Murat C."/>
            <person name="Riley R."/>
            <person name="Ohm R."/>
            <person name="Sun H."/>
            <person name="Tunlid A."/>
            <person name="Henrissat B."/>
            <person name="Grigoriev I.V."/>
            <person name="Hibbett D.S."/>
            <person name="Martin F."/>
        </authorList>
    </citation>
    <scope>NUCLEOTIDE SEQUENCE [LARGE SCALE GENOMIC DNA]</scope>
    <source>
        <strain evidence="3">Foug A</strain>
    </source>
</reference>
<proteinExistence type="predicted"/>
<feature type="region of interest" description="Disordered" evidence="1">
    <location>
        <begin position="1"/>
        <end position="22"/>
    </location>
</feature>
<dbReference type="HOGENOM" id="CLU_2211507_0_0_1"/>
<keyword evidence="3" id="KW-1185">Reference proteome</keyword>
<reference evidence="2 3" key="1">
    <citation type="submission" date="2014-04" db="EMBL/GenBank/DDBJ databases">
        <authorList>
            <consortium name="DOE Joint Genome Institute"/>
            <person name="Kuo A."/>
            <person name="Kohler A."/>
            <person name="Nagy L.G."/>
            <person name="Floudas D."/>
            <person name="Copeland A."/>
            <person name="Barry K.W."/>
            <person name="Cichocki N."/>
            <person name="Veneault-Fourrey C."/>
            <person name="LaButti K."/>
            <person name="Lindquist E.A."/>
            <person name="Lipzen A."/>
            <person name="Lundell T."/>
            <person name="Morin E."/>
            <person name="Murat C."/>
            <person name="Sun H."/>
            <person name="Tunlid A."/>
            <person name="Henrissat B."/>
            <person name="Grigoriev I.V."/>
            <person name="Hibbett D.S."/>
            <person name="Martin F."/>
            <person name="Nordberg H.P."/>
            <person name="Cantor M.N."/>
            <person name="Hua S.X."/>
        </authorList>
    </citation>
    <scope>NUCLEOTIDE SEQUENCE [LARGE SCALE GENOMIC DNA]</scope>
    <source>
        <strain evidence="2 3">Foug A</strain>
    </source>
</reference>
<evidence type="ECO:0000256" key="1">
    <source>
        <dbReference type="SAM" id="MobiDB-lite"/>
    </source>
</evidence>
<sequence>MVDCCAGDGPAEGNQLDPGERDVPVFGGGDPAILKVFEEMVCKDFISPGPSSNLYPSTNEEVDSTALHYTICHPLWHHPVTVKQATSVFLPTFSAIIQFTLRTPSPV</sequence>
<evidence type="ECO:0000313" key="3">
    <source>
        <dbReference type="Proteomes" id="UP000053989"/>
    </source>
</evidence>
<dbReference type="InParanoid" id="A0A0C3D8V8"/>
<organism evidence="2 3">
    <name type="scientific">Scleroderma citrinum Foug A</name>
    <dbReference type="NCBI Taxonomy" id="1036808"/>
    <lineage>
        <taxon>Eukaryota</taxon>
        <taxon>Fungi</taxon>
        <taxon>Dikarya</taxon>
        <taxon>Basidiomycota</taxon>
        <taxon>Agaricomycotina</taxon>
        <taxon>Agaricomycetes</taxon>
        <taxon>Agaricomycetidae</taxon>
        <taxon>Boletales</taxon>
        <taxon>Sclerodermatineae</taxon>
        <taxon>Sclerodermataceae</taxon>
        <taxon>Scleroderma</taxon>
    </lineage>
</organism>